<dbReference type="AlphaFoldDB" id="A0A1B1TCN0"/>
<name>A0A1B1TCN0_9ARCH</name>
<accession>A0A1B1TCN0</accession>
<organism evidence="3">
    <name type="scientific">uncultured Poseidoniia archaeon</name>
    <dbReference type="NCBI Taxonomy" id="1697135"/>
    <lineage>
        <taxon>Archaea</taxon>
        <taxon>Methanobacteriati</taxon>
        <taxon>Thermoplasmatota</taxon>
        <taxon>Candidatus Poseidoniia</taxon>
        <taxon>environmental samples</taxon>
    </lineage>
</organism>
<comment type="similarity">
    <text evidence="1">Belongs to the class-III pyridoxal-phosphate-dependent aminotransferase family.</text>
</comment>
<dbReference type="InterPro" id="IPR015424">
    <property type="entry name" value="PyrdxlP-dep_Trfase"/>
</dbReference>
<dbReference type="PANTHER" id="PTHR45688">
    <property type="match status" value="1"/>
</dbReference>
<protein>
    <submittedName>
        <fullName evidence="3">Uncharacterized protein</fullName>
    </submittedName>
</protein>
<dbReference type="InterPro" id="IPR015422">
    <property type="entry name" value="PyrdxlP-dep_Trfase_small"/>
</dbReference>
<dbReference type="PROSITE" id="PS00600">
    <property type="entry name" value="AA_TRANSFER_CLASS_3"/>
    <property type="match status" value="1"/>
</dbReference>
<dbReference type="InterPro" id="IPR015421">
    <property type="entry name" value="PyrdxlP-dep_Trfase_major"/>
</dbReference>
<dbReference type="InterPro" id="IPR049704">
    <property type="entry name" value="Aminotrans_3_PPA_site"/>
</dbReference>
<dbReference type="InterPro" id="IPR005814">
    <property type="entry name" value="Aminotrans_3"/>
</dbReference>
<dbReference type="Gene3D" id="3.90.1150.10">
    <property type="entry name" value="Aspartate Aminotransferase, domain 1"/>
    <property type="match status" value="1"/>
</dbReference>
<dbReference type="GO" id="GO:0030170">
    <property type="term" value="F:pyridoxal phosphate binding"/>
    <property type="evidence" value="ECO:0007669"/>
    <property type="project" value="InterPro"/>
</dbReference>
<evidence type="ECO:0000313" key="3">
    <source>
        <dbReference type="EMBL" id="ANV80032.1"/>
    </source>
</evidence>
<dbReference type="Gene3D" id="3.40.640.10">
    <property type="entry name" value="Type I PLP-dependent aspartate aminotransferase-like (Major domain)"/>
    <property type="match status" value="1"/>
</dbReference>
<dbReference type="SUPFAM" id="SSF53383">
    <property type="entry name" value="PLP-dependent transferases"/>
    <property type="match status" value="1"/>
</dbReference>
<reference evidence="3" key="2">
    <citation type="journal article" date="2015" name="ISME J.">
        <title>A new class of marine Euryarchaeota group II from the Mediterranean deep chlorophyll maximum.</title>
        <authorList>
            <person name="Martin-Cuadrado A.B."/>
            <person name="Garcia-Heredia I."/>
            <person name="Molto A.G."/>
            <person name="Lopez-Ubeda R."/>
            <person name="Kimes N."/>
            <person name="Lopez-Garcia P."/>
            <person name="Moreira D."/>
            <person name="Rodriguez-Valera F."/>
        </authorList>
    </citation>
    <scope>NUCLEOTIDE SEQUENCE</scope>
</reference>
<dbReference type="Pfam" id="PF00202">
    <property type="entry name" value="Aminotran_3"/>
    <property type="match status" value="1"/>
</dbReference>
<dbReference type="GO" id="GO:0008483">
    <property type="term" value="F:transaminase activity"/>
    <property type="evidence" value="ECO:0007669"/>
    <property type="project" value="InterPro"/>
</dbReference>
<evidence type="ECO:0000256" key="2">
    <source>
        <dbReference type="ARBA" id="ARBA00022898"/>
    </source>
</evidence>
<keyword evidence="2" id="KW-0663">Pyridoxal phosphate</keyword>
<dbReference type="PANTHER" id="PTHR45688:SF13">
    <property type="entry name" value="ALANINE--GLYOXYLATE AMINOTRANSFERASE 2-LIKE"/>
    <property type="match status" value="1"/>
</dbReference>
<evidence type="ECO:0000256" key="1">
    <source>
        <dbReference type="ARBA" id="ARBA00008954"/>
    </source>
</evidence>
<dbReference type="CDD" id="cd00610">
    <property type="entry name" value="OAT_like"/>
    <property type="match status" value="1"/>
</dbReference>
<reference evidence="3" key="1">
    <citation type="submission" date="2014-11" db="EMBL/GenBank/DDBJ databases">
        <authorList>
            <person name="Zhu J."/>
            <person name="Qi W."/>
            <person name="Song R."/>
        </authorList>
    </citation>
    <scope>NUCLEOTIDE SEQUENCE</scope>
</reference>
<sequence length="238" mass="25991">MKNANPIAGFIVETMLSCAGQIPFPEGYLAKSFESIRNIGGLCIADEVQVGFGRIGSHMWAFEEQGVVPDIVVMGKPIGNGHPMAAVFTTKEIAASFNEMEFFSTFGGNPVSCAIGMAVLDVIENDNLIEKSKVMGDLFIDGLTELKKRHKIIGDVRGKGLFLGIELVKDHSSLEPATKEAELLVEGMLSKNILLSIDGPRKNVIKIKPPMVISEDDVKRTILSLDKTFSEIENYQFN</sequence>
<proteinExistence type="inferred from homology"/>
<dbReference type="EMBL" id="KP211867">
    <property type="protein sequence ID" value="ANV80032.1"/>
    <property type="molecule type" value="Genomic_DNA"/>
</dbReference>